<keyword evidence="3" id="KW-0808">Transferase</keyword>
<dbReference type="CDD" id="cd22584">
    <property type="entry name" value="Rcat_RBR_unk"/>
    <property type="match status" value="1"/>
</dbReference>
<keyword evidence="5" id="KW-0677">Repeat</keyword>
<evidence type="ECO:0000256" key="4">
    <source>
        <dbReference type="ARBA" id="ARBA00022723"/>
    </source>
</evidence>
<keyword evidence="7" id="KW-0833">Ubl conjugation pathway</keyword>
<name>W6QY96_PENRF</name>
<keyword evidence="8" id="KW-0862">Zinc</keyword>
<dbReference type="InterPro" id="IPR017907">
    <property type="entry name" value="Znf_RING_CS"/>
</dbReference>
<evidence type="ECO:0000256" key="5">
    <source>
        <dbReference type="ARBA" id="ARBA00022737"/>
    </source>
</evidence>
<keyword evidence="6" id="KW-0863">Zinc-finger</keyword>
<dbReference type="Gene3D" id="1.20.120.1750">
    <property type="match status" value="1"/>
</dbReference>
<dbReference type="InterPro" id="IPR044066">
    <property type="entry name" value="TRIAD_supradom"/>
</dbReference>
<evidence type="ECO:0000256" key="3">
    <source>
        <dbReference type="ARBA" id="ARBA00022679"/>
    </source>
</evidence>
<dbReference type="SUPFAM" id="SSF57850">
    <property type="entry name" value="RING/U-box"/>
    <property type="match status" value="2"/>
</dbReference>
<dbReference type="Proteomes" id="UP000030686">
    <property type="component" value="Unassembled WGS sequence"/>
</dbReference>
<evidence type="ECO:0000256" key="2">
    <source>
        <dbReference type="ARBA" id="ARBA00012251"/>
    </source>
</evidence>
<organism evidence="10 11">
    <name type="scientific">Penicillium roqueforti (strain FM164)</name>
    <dbReference type="NCBI Taxonomy" id="1365484"/>
    <lineage>
        <taxon>Eukaryota</taxon>
        <taxon>Fungi</taxon>
        <taxon>Dikarya</taxon>
        <taxon>Ascomycota</taxon>
        <taxon>Pezizomycotina</taxon>
        <taxon>Eurotiomycetes</taxon>
        <taxon>Eurotiomycetidae</taxon>
        <taxon>Eurotiales</taxon>
        <taxon>Aspergillaceae</taxon>
        <taxon>Penicillium</taxon>
    </lineage>
</organism>
<dbReference type="InterPro" id="IPR031127">
    <property type="entry name" value="E3_UB_ligase_RBR"/>
</dbReference>
<dbReference type="STRING" id="1365484.W6QY96"/>
<dbReference type="PROSITE" id="PS00518">
    <property type="entry name" value="ZF_RING_1"/>
    <property type="match status" value="1"/>
</dbReference>
<gene>
    <name evidence="10" type="ORF">PROQFM164_S03g001246</name>
</gene>
<proteinExistence type="predicted"/>
<evidence type="ECO:0000256" key="7">
    <source>
        <dbReference type="ARBA" id="ARBA00022786"/>
    </source>
</evidence>
<dbReference type="OMA" id="CCHKPIE"/>
<dbReference type="EC" id="2.3.2.31" evidence="2"/>
<dbReference type="GO" id="GO:0061630">
    <property type="term" value="F:ubiquitin protein ligase activity"/>
    <property type="evidence" value="ECO:0007669"/>
    <property type="project" value="UniProtKB-EC"/>
</dbReference>
<reference evidence="10" key="1">
    <citation type="journal article" date="2014" name="Nat. Commun.">
        <title>Multiple recent horizontal transfers of a large genomic region in cheese making fungi.</title>
        <authorList>
            <person name="Cheeseman K."/>
            <person name="Ropars J."/>
            <person name="Renault P."/>
            <person name="Dupont J."/>
            <person name="Gouzy J."/>
            <person name="Branca A."/>
            <person name="Abraham A.L."/>
            <person name="Ceppi M."/>
            <person name="Conseiller E."/>
            <person name="Debuchy R."/>
            <person name="Malagnac F."/>
            <person name="Goarin A."/>
            <person name="Silar P."/>
            <person name="Lacoste S."/>
            <person name="Sallet E."/>
            <person name="Bensimon A."/>
            <person name="Giraud T."/>
            <person name="Brygoo Y."/>
        </authorList>
    </citation>
    <scope>NUCLEOTIDE SEQUENCE [LARGE SCALE GENOMIC DNA]</scope>
    <source>
        <strain evidence="10">FM164</strain>
    </source>
</reference>
<dbReference type="EMBL" id="HG792017">
    <property type="protein sequence ID" value="CDM34522.1"/>
    <property type="molecule type" value="Genomic_DNA"/>
</dbReference>
<comment type="catalytic activity">
    <reaction evidence="1">
        <text>[E2 ubiquitin-conjugating enzyme]-S-ubiquitinyl-L-cysteine + [acceptor protein]-L-lysine = [E2 ubiquitin-conjugating enzyme]-L-cysteine + [acceptor protein]-N(6)-ubiquitinyl-L-lysine.</text>
        <dbReference type="EC" id="2.3.2.31"/>
    </reaction>
</comment>
<dbReference type="GO" id="GO:0008270">
    <property type="term" value="F:zinc ion binding"/>
    <property type="evidence" value="ECO:0007669"/>
    <property type="project" value="UniProtKB-KW"/>
</dbReference>
<dbReference type="OrthoDB" id="9977870at2759"/>
<sequence>MDQGTRKETERLILELLLEDVNSNIHRLGEQPLPKDTTHPTYRLEELEPDRRVALHIWKSEIERQRVTLRYSQMAKALSPGREVKETQFPKGTKTFSKHTSTAIQKLVRFFKNLMRSIKALIPAHFSLPQVCSSCREVHSEIFKTQCSHFYCKNCLIRMVTKSLVDESLFPLQCCHKKIEGSEMKKMIGSALAQEQRKRQTELSDPDRTYCSDCTCSRYISPANKSWPDLIFKPALTCQCGVRTCRVCKKSAHEGKCLPQLDWLMEKLMNKKSWKRCTKCSRVIELKEGCPHIICICRAQWCYHCGKKWKTCDCPK</sequence>
<accession>W6QY96</accession>
<dbReference type="PANTHER" id="PTHR11685">
    <property type="entry name" value="RBR FAMILY RING FINGER AND IBR DOMAIN-CONTAINING"/>
    <property type="match status" value="1"/>
</dbReference>
<dbReference type="GO" id="GO:0016567">
    <property type="term" value="P:protein ubiquitination"/>
    <property type="evidence" value="ECO:0007669"/>
    <property type="project" value="InterPro"/>
</dbReference>
<keyword evidence="4" id="KW-0479">Metal-binding</keyword>
<evidence type="ECO:0000256" key="8">
    <source>
        <dbReference type="ARBA" id="ARBA00022833"/>
    </source>
</evidence>
<evidence type="ECO:0000313" key="11">
    <source>
        <dbReference type="Proteomes" id="UP000030686"/>
    </source>
</evidence>
<dbReference type="AlphaFoldDB" id="W6QY96"/>
<keyword evidence="11" id="KW-1185">Reference proteome</keyword>
<evidence type="ECO:0000313" key="10">
    <source>
        <dbReference type="EMBL" id="CDM34522.1"/>
    </source>
</evidence>
<dbReference type="Pfam" id="PF01485">
    <property type="entry name" value="IBR"/>
    <property type="match status" value="1"/>
</dbReference>
<evidence type="ECO:0000256" key="1">
    <source>
        <dbReference type="ARBA" id="ARBA00001798"/>
    </source>
</evidence>
<dbReference type="InterPro" id="IPR002867">
    <property type="entry name" value="IBR_dom"/>
</dbReference>
<evidence type="ECO:0000259" key="9">
    <source>
        <dbReference type="PROSITE" id="PS51873"/>
    </source>
</evidence>
<dbReference type="PROSITE" id="PS51873">
    <property type="entry name" value="TRIAD"/>
    <property type="match status" value="1"/>
</dbReference>
<feature type="domain" description="RING-type" evidence="9">
    <location>
        <begin position="128"/>
        <end position="316"/>
    </location>
</feature>
<protein>
    <recommendedName>
        <fullName evidence="2">RBR-type E3 ubiquitin transferase</fullName>
        <ecNumber evidence="2">2.3.2.31</ecNumber>
    </recommendedName>
</protein>
<evidence type="ECO:0000256" key="6">
    <source>
        <dbReference type="ARBA" id="ARBA00022771"/>
    </source>
</evidence>